<dbReference type="NCBIfam" id="TIGR03988">
    <property type="entry name" value="antisig_RsrA"/>
    <property type="match status" value="1"/>
</dbReference>
<protein>
    <submittedName>
        <fullName evidence="1">Mycothiol system anti-sigma-R factor</fullName>
    </submittedName>
</protein>
<organism evidence="1 2">
    <name type="scientific">Corynebacterium hindlerae</name>
    <dbReference type="NCBI Taxonomy" id="699041"/>
    <lineage>
        <taxon>Bacteria</taxon>
        <taxon>Bacillati</taxon>
        <taxon>Actinomycetota</taxon>
        <taxon>Actinomycetes</taxon>
        <taxon>Mycobacteriales</taxon>
        <taxon>Corynebacteriaceae</taxon>
        <taxon>Corynebacterium</taxon>
    </lineage>
</organism>
<proteinExistence type="predicted"/>
<accession>A0A7G5FH33</accession>
<dbReference type="Proteomes" id="UP000515570">
    <property type="component" value="Chromosome"/>
</dbReference>
<gene>
    <name evidence="1" type="ORF">HW450_04175</name>
</gene>
<dbReference type="RefSeq" id="WP_182386739.1">
    <property type="nucleotide sequence ID" value="NZ_CP059833.1"/>
</dbReference>
<dbReference type="EMBL" id="CP059833">
    <property type="protein sequence ID" value="QMV85924.1"/>
    <property type="molecule type" value="Genomic_DNA"/>
</dbReference>
<dbReference type="AlphaFoldDB" id="A0A7G5FH33"/>
<name>A0A7G5FH33_9CORY</name>
<evidence type="ECO:0000313" key="2">
    <source>
        <dbReference type="Proteomes" id="UP000515570"/>
    </source>
</evidence>
<sequence length="85" mass="9778">MTNSHHRCECNCADAYTLLVELLDGDCCDATRAELRSRIEACPHCFEKLGIEEEVREILRRSCAAQAPLRLRQRISISIRVQRFS</sequence>
<dbReference type="InterPro" id="IPR024020">
    <property type="entry name" value="Anit_sigma_mycothiol_RsrA"/>
</dbReference>
<keyword evidence="2" id="KW-1185">Reference proteome</keyword>
<evidence type="ECO:0000313" key="1">
    <source>
        <dbReference type="EMBL" id="QMV85924.1"/>
    </source>
</evidence>
<reference evidence="1 2" key="1">
    <citation type="submission" date="2020-07" db="EMBL/GenBank/DDBJ databases">
        <title>non toxigenic Corynebacterium sp. nov from a clinical source.</title>
        <authorList>
            <person name="Bernier A.-M."/>
            <person name="Bernard K."/>
        </authorList>
    </citation>
    <scope>NUCLEOTIDE SEQUENCE [LARGE SCALE GENOMIC DNA]</scope>
    <source>
        <strain evidence="2">NML 93-0612</strain>
    </source>
</reference>